<dbReference type="InterPro" id="IPR021858">
    <property type="entry name" value="Fun_TF"/>
</dbReference>
<accession>A0A6A5RY44</accession>
<evidence type="ECO:0000256" key="1">
    <source>
        <dbReference type="ARBA" id="ARBA00023242"/>
    </source>
</evidence>
<dbReference type="PANTHER" id="PTHR38111">
    <property type="entry name" value="ZN(2)-C6 FUNGAL-TYPE DOMAIN-CONTAINING PROTEIN-RELATED"/>
    <property type="match status" value="1"/>
</dbReference>
<dbReference type="RefSeq" id="XP_033452382.1">
    <property type="nucleotide sequence ID" value="XM_033591234.1"/>
</dbReference>
<evidence type="ECO:0000313" key="4">
    <source>
        <dbReference type="Proteomes" id="UP000800082"/>
    </source>
</evidence>
<dbReference type="Pfam" id="PF11951">
    <property type="entry name" value="Fungal_trans_2"/>
    <property type="match status" value="1"/>
</dbReference>
<dbReference type="PROSITE" id="PS50048">
    <property type="entry name" value="ZN2_CY6_FUNGAL_2"/>
    <property type="match status" value="1"/>
</dbReference>
<dbReference type="PANTHER" id="PTHR38111:SF2">
    <property type="entry name" value="FINGER DOMAIN PROTEIN, PUTATIVE (AFU_ORTHOLOGUE AFUA_1G01560)-RELATED"/>
    <property type="match status" value="1"/>
</dbReference>
<gene>
    <name evidence="3" type="ORF">M421DRAFT_416861</name>
</gene>
<dbReference type="AlphaFoldDB" id="A0A6A5RY44"/>
<sequence>MAQAIGPYDGRKARKKRCDRCVERRIKCVGGCPCLNCTKTNRACHTTTARKTTGPIFVHATQASFPHRGRSHVTETVVDLPAQTSPVSSDFYVTYFFTSFLYQNSFTGITPQIGTALSSLLHYSPELHDAINAISALHMTRNGYLNSIQDDKLAALKAYSRSVQRVQGRIVSKSFVCDPSSLWTTLLLGIFELMRDHTGANWLAHFLNGTSTLLQLQGPGLLETQDKENEHRQAFFFSTRIFEISRALIYTEPTFLATPKWSTAIEAYWIQRPGAWTSKEALFNILPQFVDLAIRNLEFVISAEDMLWQEQNQCATSLAQEGLVLQSALLQWQLDSLLSTPPDIQENRTDAETLLAQLYYHTISIYLDGIFSYQVPFTATSAPVSPVLDRITVDNHVDSILSLSQGLLAQGTAGIFLFFPLRVAGARARNSWTQAEILRLLRIIVKRGFAVATSFVEDLNNLWVKWR</sequence>
<dbReference type="EMBL" id="ML978959">
    <property type="protein sequence ID" value="KAF1932134.1"/>
    <property type="molecule type" value="Genomic_DNA"/>
</dbReference>
<dbReference type="Gene3D" id="4.10.240.10">
    <property type="entry name" value="Zn(2)-C6 fungal-type DNA-binding domain"/>
    <property type="match status" value="1"/>
</dbReference>
<organism evidence="3 4">
    <name type="scientific">Didymella exigua CBS 183.55</name>
    <dbReference type="NCBI Taxonomy" id="1150837"/>
    <lineage>
        <taxon>Eukaryota</taxon>
        <taxon>Fungi</taxon>
        <taxon>Dikarya</taxon>
        <taxon>Ascomycota</taxon>
        <taxon>Pezizomycotina</taxon>
        <taxon>Dothideomycetes</taxon>
        <taxon>Pleosporomycetidae</taxon>
        <taxon>Pleosporales</taxon>
        <taxon>Pleosporineae</taxon>
        <taxon>Didymellaceae</taxon>
        <taxon>Didymella</taxon>
    </lineage>
</organism>
<name>A0A6A5RY44_9PLEO</name>
<dbReference type="SUPFAM" id="SSF57701">
    <property type="entry name" value="Zn2/Cys6 DNA-binding domain"/>
    <property type="match status" value="1"/>
</dbReference>
<dbReference type="Proteomes" id="UP000800082">
    <property type="component" value="Unassembled WGS sequence"/>
</dbReference>
<dbReference type="CDD" id="cd00067">
    <property type="entry name" value="GAL4"/>
    <property type="match status" value="1"/>
</dbReference>
<evidence type="ECO:0000259" key="2">
    <source>
        <dbReference type="PROSITE" id="PS50048"/>
    </source>
</evidence>
<keyword evidence="4" id="KW-1185">Reference proteome</keyword>
<protein>
    <recommendedName>
        <fullName evidence="2">Zn(2)-C6 fungal-type domain-containing protein</fullName>
    </recommendedName>
</protein>
<dbReference type="InterPro" id="IPR053178">
    <property type="entry name" value="Osmoadaptation_assoc"/>
</dbReference>
<reference evidence="3" key="1">
    <citation type="journal article" date="2020" name="Stud. Mycol.">
        <title>101 Dothideomycetes genomes: a test case for predicting lifestyles and emergence of pathogens.</title>
        <authorList>
            <person name="Haridas S."/>
            <person name="Albert R."/>
            <person name="Binder M."/>
            <person name="Bloem J."/>
            <person name="Labutti K."/>
            <person name="Salamov A."/>
            <person name="Andreopoulos B."/>
            <person name="Baker S."/>
            <person name="Barry K."/>
            <person name="Bills G."/>
            <person name="Bluhm B."/>
            <person name="Cannon C."/>
            <person name="Castanera R."/>
            <person name="Culley D."/>
            <person name="Daum C."/>
            <person name="Ezra D."/>
            <person name="Gonzalez J."/>
            <person name="Henrissat B."/>
            <person name="Kuo A."/>
            <person name="Liang C."/>
            <person name="Lipzen A."/>
            <person name="Lutzoni F."/>
            <person name="Magnuson J."/>
            <person name="Mondo S."/>
            <person name="Nolan M."/>
            <person name="Ohm R."/>
            <person name="Pangilinan J."/>
            <person name="Park H.-J."/>
            <person name="Ramirez L."/>
            <person name="Alfaro M."/>
            <person name="Sun H."/>
            <person name="Tritt A."/>
            <person name="Yoshinaga Y."/>
            <person name="Zwiers L.-H."/>
            <person name="Turgeon B."/>
            <person name="Goodwin S."/>
            <person name="Spatafora J."/>
            <person name="Crous P."/>
            <person name="Grigoriev I."/>
        </authorList>
    </citation>
    <scope>NUCLEOTIDE SEQUENCE</scope>
    <source>
        <strain evidence="3">CBS 183.55</strain>
    </source>
</reference>
<dbReference type="InterPro" id="IPR036864">
    <property type="entry name" value="Zn2-C6_fun-type_DNA-bd_sf"/>
</dbReference>
<feature type="domain" description="Zn(2)-C6 fungal-type" evidence="2">
    <location>
        <begin position="17"/>
        <end position="46"/>
    </location>
</feature>
<dbReference type="OrthoDB" id="194358at2759"/>
<dbReference type="GeneID" id="54348902"/>
<evidence type="ECO:0000313" key="3">
    <source>
        <dbReference type="EMBL" id="KAF1932134.1"/>
    </source>
</evidence>
<dbReference type="GO" id="GO:0008270">
    <property type="term" value="F:zinc ion binding"/>
    <property type="evidence" value="ECO:0007669"/>
    <property type="project" value="InterPro"/>
</dbReference>
<proteinExistence type="predicted"/>
<dbReference type="InterPro" id="IPR001138">
    <property type="entry name" value="Zn2Cys6_DnaBD"/>
</dbReference>
<dbReference type="GO" id="GO:0000981">
    <property type="term" value="F:DNA-binding transcription factor activity, RNA polymerase II-specific"/>
    <property type="evidence" value="ECO:0007669"/>
    <property type="project" value="InterPro"/>
</dbReference>
<keyword evidence="1" id="KW-0539">Nucleus</keyword>